<evidence type="ECO:0000313" key="4">
    <source>
        <dbReference type="EMBL" id="KAG0503625.1"/>
    </source>
</evidence>
<dbReference type="AlphaFoldDB" id="A0A835SAW6"/>
<sequence length="106" mass="11705">MSFWRGSIVWVEDKENAWVEGEVLDVKNGTAVVNTAQGKRVTSPLGKLLPRDPEADHGGVDDMTKLIYLNEPGVLYNLSRRYALNEIYTLVVCCSIDLEGTGHVIG</sequence>
<dbReference type="InterPro" id="IPR036961">
    <property type="entry name" value="Kinesin_motor_dom_sf"/>
</dbReference>
<comment type="caution">
    <text evidence="4">The sequence shown here is derived from an EMBL/GenBank/DDBJ whole genome shotgun (WGS) entry which is preliminary data.</text>
</comment>
<reference evidence="4 5" key="1">
    <citation type="journal article" date="2020" name="Nat. Food">
        <title>A phased Vanilla planifolia genome enables genetic improvement of flavour and production.</title>
        <authorList>
            <person name="Hasing T."/>
            <person name="Tang H."/>
            <person name="Brym M."/>
            <person name="Khazi F."/>
            <person name="Huang T."/>
            <person name="Chambers A.H."/>
        </authorList>
    </citation>
    <scope>NUCLEOTIDE SEQUENCE [LARGE SCALE GENOMIC DNA]</scope>
    <source>
        <tissue evidence="4">Leaf</tissue>
    </source>
</reference>
<dbReference type="Proteomes" id="UP000639772">
    <property type="component" value="Chromosome 1"/>
</dbReference>
<dbReference type="Pfam" id="PF02736">
    <property type="entry name" value="Myosin_N"/>
    <property type="match status" value="1"/>
</dbReference>
<dbReference type="EMBL" id="JADCNM010000001">
    <property type="protein sequence ID" value="KAG0503625.1"/>
    <property type="molecule type" value="Genomic_DNA"/>
</dbReference>
<dbReference type="InterPro" id="IPR004009">
    <property type="entry name" value="SH3_Myosin"/>
</dbReference>
<evidence type="ECO:0000256" key="2">
    <source>
        <dbReference type="ARBA" id="ARBA00022840"/>
    </source>
</evidence>
<gene>
    <name evidence="4" type="ORF">HPP92_003697</name>
</gene>
<dbReference type="PROSITE" id="PS51844">
    <property type="entry name" value="SH3_LIKE"/>
    <property type="match status" value="1"/>
</dbReference>
<proteinExistence type="predicted"/>
<feature type="domain" description="Myosin N-terminal SH3-like" evidence="3">
    <location>
        <begin position="4"/>
        <end position="53"/>
    </location>
</feature>
<evidence type="ECO:0000313" key="5">
    <source>
        <dbReference type="Proteomes" id="UP000639772"/>
    </source>
</evidence>
<name>A0A835SAW6_VANPL</name>
<keyword evidence="2" id="KW-0067">ATP-binding</keyword>
<organism evidence="4 5">
    <name type="scientific">Vanilla planifolia</name>
    <name type="common">Vanilla</name>
    <dbReference type="NCBI Taxonomy" id="51239"/>
    <lineage>
        <taxon>Eukaryota</taxon>
        <taxon>Viridiplantae</taxon>
        <taxon>Streptophyta</taxon>
        <taxon>Embryophyta</taxon>
        <taxon>Tracheophyta</taxon>
        <taxon>Spermatophyta</taxon>
        <taxon>Magnoliopsida</taxon>
        <taxon>Liliopsida</taxon>
        <taxon>Asparagales</taxon>
        <taxon>Orchidaceae</taxon>
        <taxon>Vanilloideae</taxon>
        <taxon>Vanilleae</taxon>
        <taxon>Vanilla</taxon>
    </lineage>
</organism>
<evidence type="ECO:0000259" key="3">
    <source>
        <dbReference type="PROSITE" id="PS51844"/>
    </source>
</evidence>
<dbReference type="OrthoDB" id="6108017at2759"/>
<dbReference type="GO" id="GO:0003774">
    <property type="term" value="F:cytoskeletal motor activity"/>
    <property type="evidence" value="ECO:0007669"/>
    <property type="project" value="InterPro"/>
</dbReference>
<evidence type="ECO:0000256" key="1">
    <source>
        <dbReference type="ARBA" id="ARBA00022741"/>
    </source>
</evidence>
<keyword evidence="1" id="KW-0547">Nucleotide-binding</keyword>
<dbReference type="InterPro" id="IPR027417">
    <property type="entry name" value="P-loop_NTPase"/>
</dbReference>
<dbReference type="GO" id="GO:0016459">
    <property type="term" value="C:myosin complex"/>
    <property type="evidence" value="ECO:0007669"/>
    <property type="project" value="InterPro"/>
</dbReference>
<dbReference type="Gene3D" id="3.40.850.10">
    <property type="entry name" value="Kinesin motor domain"/>
    <property type="match status" value="1"/>
</dbReference>
<dbReference type="SUPFAM" id="SSF52540">
    <property type="entry name" value="P-loop containing nucleoside triphosphate hydrolases"/>
    <property type="match status" value="1"/>
</dbReference>
<protein>
    <recommendedName>
        <fullName evidence="3">Myosin N-terminal SH3-like domain-containing protein</fullName>
    </recommendedName>
</protein>
<dbReference type="GO" id="GO:0005524">
    <property type="term" value="F:ATP binding"/>
    <property type="evidence" value="ECO:0007669"/>
    <property type="project" value="UniProtKB-KW"/>
</dbReference>
<accession>A0A835SAW6</accession>